<reference evidence="7" key="2">
    <citation type="submission" date="2022-08" db="EMBL/GenBank/DDBJ databases">
        <authorList>
            <person name="Dong C."/>
        </authorList>
    </citation>
    <scope>NUCLEOTIDE SEQUENCE</scope>
    <source>
        <strain evidence="7">59MF3M-4</strain>
    </source>
</reference>
<evidence type="ECO:0000256" key="1">
    <source>
        <dbReference type="ARBA" id="ARBA00004651"/>
    </source>
</evidence>
<accession>A0A9X2WHE7</accession>
<feature type="transmembrane region" description="Helical" evidence="6">
    <location>
        <begin position="112"/>
        <end position="132"/>
    </location>
</feature>
<name>A0A9X2WHE7_9GAMM</name>
<evidence type="ECO:0000313" key="7">
    <source>
        <dbReference type="EMBL" id="MCT7360323.1"/>
    </source>
</evidence>
<feature type="transmembrane region" description="Helical" evidence="6">
    <location>
        <begin position="79"/>
        <end position="100"/>
    </location>
</feature>
<dbReference type="GO" id="GO:0015171">
    <property type="term" value="F:amino acid transmembrane transporter activity"/>
    <property type="evidence" value="ECO:0007669"/>
    <property type="project" value="TreeGrafter"/>
</dbReference>
<dbReference type="GO" id="GO:0005886">
    <property type="term" value="C:plasma membrane"/>
    <property type="evidence" value="ECO:0007669"/>
    <property type="project" value="UniProtKB-SubCell"/>
</dbReference>
<dbReference type="PANTHER" id="PTHR30086">
    <property type="entry name" value="ARGININE EXPORTER PROTEIN ARGO"/>
    <property type="match status" value="1"/>
</dbReference>
<evidence type="ECO:0000256" key="5">
    <source>
        <dbReference type="ARBA" id="ARBA00023136"/>
    </source>
</evidence>
<feature type="transmembrane region" description="Helical" evidence="6">
    <location>
        <begin position="6"/>
        <end position="28"/>
    </location>
</feature>
<keyword evidence="3 6" id="KW-0812">Transmembrane</keyword>
<keyword evidence="4 6" id="KW-1133">Transmembrane helix</keyword>
<evidence type="ECO:0000256" key="2">
    <source>
        <dbReference type="ARBA" id="ARBA00022475"/>
    </source>
</evidence>
<dbReference type="Proteomes" id="UP001147830">
    <property type="component" value="Unassembled WGS sequence"/>
</dbReference>
<dbReference type="PIRSF" id="PIRSF006324">
    <property type="entry name" value="LeuE"/>
    <property type="match status" value="1"/>
</dbReference>
<gene>
    <name evidence="7" type="ORF">NYR02_14975</name>
</gene>
<keyword evidence="5 6" id="KW-0472">Membrane</keyword>
<keyword evidence="2" id="KW-1003">Cell membrane</keyword>
<comment type="subcellular location">
    <subcellularLocation>
        <location evidence="1">Cell membrane</location>
        <topology evidence="1">Multi-pass membrane protein</topology>
    </subcellularLocation>
</comment>
<feature type="transmembrane region" description="Helical" evidence="6">
    <location>
        <begin position="144"/>
        <end position="166"/>
    </location>
</feature>
<evidence type="ECO:0000256" key="3">
    <source>
        <dbReference type="ARBA" id="ARBA00022692"/>
    </source>
</evidence>
<dbReference type="EMBL" id="JAOANI010000028">
    <property type="protein sequence ID" value="MCT7360323.1"/>
    <property type="molecule type" value="Genomic_DNA"/>
</dbReference>
<evidence type="ECO:0000256" key="6">
    <source>
        <dbReference type="SAM" id="Phobius"/>
    </source>
</evidence>
<feature type="transmembrane region" description="Helical" evidence="6">
    <location>
        <begin position="40"/>
        <end position="73"/>
    </location>
</feature>
<reference evidence="7" key="1">
    <citation type="journal article" date="2022" name="Front. Microbiol.">
        <title>Genome-based taxonomic rearrangement of Oceanobacter-related bacteria including the description of Thalassolituus hydrocarbonoclasticus sp. nov. and Thalassolituus pacificus sp. nov. and emended description of the genus Thalassolituus.</title>
        <authorList>
            <person name="Dong C."/>
            <person name="Wei L."/>
            <person name="Wang J."/>
            <person name="Lai Q."/>
            <person name="Huang Z."/>
            <person name="Shao Z."/>
        </authorList>
    </citation>
    <scope>NUCLEOTIDE SEQUENCE</scope>
    <source>
        <strain evidence="7">59MF3M-4</strain>
    </source>
</reference>
<dbReference type="RefSeq" id="WP_260977161.1">
    <property type="nucleotide sequence ID" value="NZ_JAOANI010000028.1"/>
</dbReference>
<dbReference type="AlphaFoldDB" id="A0A9X2WHE7"/>
<keyword evidence="8" id="KW-1185">Reference proteome</keyword>
<protein>
    <submittedName>
        <fullName evidence="7">LysE family translocator</fullName>
    </submittedName>
</protein>
<sequence>MDSGLYLIFLATTVMLIMVPGPSAITAASQGASQPQGKAFFGVLGIACADVLYFSLSATGIASLIIASATLFALIKWVGVAYLLYLGLSAIFSNAGPINLSREQKTSRPGKLFYQGLIVQLANPKALLYFSALLPQFIDPAEPVLLQLLIMGASCLLADLLVYSAFSYMGNHLARKQLKAWVVNAINKTAGLTLIATGIRIAMMEVKN</sequence>
<proteinExistence type="predicted"/>
<dbReference type="InterPro" id="IPR001123">
    <property type="entry name" value="LeuE-type"/>
</dbReference>
<dbReference type="Pfam" id="PF01810">
    <property type="entry name" value="LysE"/>
    <property type="match status" value="1"/>
</dbReference>
<evidence type="ECO:0000256" key="4">
    <source>
        <dbReference type="ARBA" id="ARBA00022989"/>
    </source>
</evidence>
<dbReference type="PANTHER" id="PTHR30086:SF20">
    <property type="entry name" value="ARGININE EXPORTER PROTEIN ARGO-RELATED"/>
    <property type="match status" value="1"/>
</dbReference>
<comment type="caution">
    <text evidence="7">The sequence shown here is derived from an EMBL/GenBank/DDBJ whole genome shotgun (WGS) entry which is preliminary data.</text>
</comment>
<evidence type="ECO:0000313" key="8">
    <source>
        <dbReference type="Proteomes" id="UP001147830"/>
    </source>
</evidence>
<organism evidence="7 8">
    <name type="scientific">Thalassolituus pacificus</name>
    <dbReference type="NCBI Taxonomy" id="2975440"/>
    <lineage>
        <taxon>Bacteria</taxon>
        <taxon>Pseudomonadati</taxon>
        <taxon>Pseudomonadota</taxon>
        <taxon>Gammaproteobacteria</taxon>
        <taxon>Oceanospirillales</taxon>
        <taxon>Oceanospirillaceae</taxon>
        <taxon>Thalassolituus</taxon>
    </lineage>
</organism>